<dbReference type="Proteomes" id="UP000784294">
    <property type="component" value="Unassembled WGS sequence"/>
</dbReference>
<dbReference type="EMBL" id="CAAALY010034824">
    <property type="protein sequence ID" value="VEL17920.1"/>
    <property type="molecule type" value="Genomic_DNA"/>
</dbReference>
<protein>
    <submittedName>
        <fullName evidence="1">Uncharacterized protein</fullName>
    </submittedName>
</protein>
<evidence type="ECO:0000313" key="1">
    <source>
        <dbReference type="EMBL" id="VEL17920.1"/>
    </source>
</evidence>
<name>A0A3S5A8X2_9PLAT</name>
<comment type="caution">
    <text evidence="1">The sequence shown here is derived from an EMBL/GenBank/DDBJ whole genome shotgun (WGS) entry which is preliminary data.</text>
</comment>
<sequence length="153" mass="17351">MQHFRSDPSELFVKQHACKAWKSGGRTADGLTSTSERPQKVGNWLHFRQNLCPTTSLSDPEHCWLPGLGKAYCDLWYVLPSFVLVIHPNPSSALLLPFSHMRLGNFRDQDSTLTGEYICKSVEAVNFEVNYHLTFSKHRLCLANSDNLKVSMP</sequence>
<organism evidence="1 2">
    <name type="scientific">Protopolystoma xenopodis</name>
    <dbReference type="NCBI Taxonomy" id="117903"/>
    <lineage>
        <taxon>Eukaryota</taxon>
        <taxon>Metazoa</taxon>
        <taxon>Spiralia</taxon>
        <taxon>Lophotrochozoa</taxon>
        <taxon>Platyhelminthes</taxon>
        <taxon>Monogenea</taxon>
        <taxon>Polyopisthocotylea</taxon>
        <taxon>Polystomatidea</taxon>
        <taxon>Polystomatidae</taxon>
        <taxon>Protopolystoma</taxon>
    </lineage>
</organism>
<dbReference type="AlphaFoldDB" id="A0A3S5A8X2"/>
<keyword evidence="2" id="KW-1185">Reference proteome</keyword>
<reference evidence="1" key="1">
    <citation type="submission" date="2018-11" db="EMBL/GenBank/DDBJ databases">
        <authorList>
            <consortium name="Pathogen Informatics"/>
        </authorList>
    </citation>
    <scope>NUCLEOTIDE SEQUENCE</scope>
</reference>
<gene>
    <name evidence="1" type="ORF">PXEA_LOCUS11360</name>
</gene>
<proteinExistence type="predicted"/>
<evidence type="ECO:0000313" key="2">
    <source>
        <dbReference type="Proteomes" id="UP000784294"/>
    </source>
</evidence>
<accession>A0A3S5A8X2</accession>